<protein>
    <recommendedName>
        <fullName evidence="20">Riboflavin biosynthesis protein RibBA</fullName>
    </recommendedName>
    <domain>
        <recommendedName>
            <fullName evidence="20">3,4-dihydroxy-2-butanone 4-phosphate synthase</fullName>
            <shortName evidence="20">DHBP synthase</shortName>
            <ecNumber evidence="20">4.1.99.12</ecNumber>
        </recommendedName>
    </domain>
    <domain>
        <recommendedName>
            <fullName evidence="20">GTP cyclohydrolase-2</fullName>
            <ecNumber evidence="20">3.5.4.25</ecNumber>
        </recommendedName>
        <alternativeName>
            <fullName evidence="20">GTP cyclohydrolase II</fullName>
        </alternativeName>
    </domain>
</protein>
<dbReference type="EC" id="4.1.99.12" evidence="20"/>
<evidence type="ECO:0000256" key="7">
    <source>
        <dbReference type="ARBA" id="ARBA00008976"/>
    </source>
</evidence>
<feature type="binding site" evidence="20">
    <location>
        <position position="318"/>
    </location>
    <ligand>
        <name>GTP</name>
        <dbReference type="ChEBI" id="CHEBI:37565"/>
    </ligand>
</feature>
<dbReference type="HAMAP" id="MF_00179">
    <property type="entry name" value="RibA"/>
    <property type="match status" value="1"/>
</dbReference>
<keyword evidence="8 20" id="KW-0686">Riboflavin biosynthesis</keyword>
<evidence type="ECO:0000256" key="16">
    <source>
        <dbReference type="ARBA" id="ARBA00023239"/>
    </source>
</evidence>
<organism evidence="22 23">
    <name type="scientific">Desulfoluna spongiiphila</name>
    <dbReference type="NCBI Taxonomy" id="419481"/>
    <lineage>
        <taxon>Bacteria</taxon>
        <taxon>Pseudomonadati</taxon>
        <taxon>Thermodesulfobacteriota</taxon>
        <taxon>Desulfobacteria</taxon>
        <taxon>Desulfobacterales</taxon>
        <taxon>Desulfolunaceae</taxon>
        <taxon>Desulfoluna</taxon>
    </lineage>
</organism>
<feature type="binding site" evidence="20">
    <location>
        <position position="358"/>
    </location>
    <ligand>
        <name>GTP</name>
        <dbReference type="ChEBI" id="CHEBI:37565"/>
    </ligand>
</feature>
<dbReference type="NCBIfam" id="TIGR00505">
    <property type="entry name" value="ribA"/>
    <property type="match status" value="1"/>
</dbReference>
<dbReference type="GO" id="GO:0008686">
    <property type="term" value="F:3,4-dihydroxy-2-butanone-4-phosphate synthase activity"/>
    <property type="evidence" value="ECO:0007669"/>
    <property type="project" value="UniProtKB-UniRule"/>
</dbReference>
<keyword evidence="15 20" id="KW-0464">Manganese</keyword>
<keyword evidence="12 20" id="KW-0862">Zinc</keyword>
<reference evidence="22 23" key="1">
    <citation type="submission" date="2016-10" db="EMBL/GenBank/DDBJ databases">
        <authorList>
            <person name="de Groot N.N."/>
        </authorList>
    </citation>
    <scope>NUCLEOTIDE SEQUENCE [LARGE SCALE GENOMIC DNA]</scope>
    <source>
        <strain evidence="22 23">AA1</strain>
    </source>
</reference>
<evidence type="ECO:0000256" key="18">
    <source>
        <dbReference type="ARBA" id="ARBA00043932"/>
    </source>
</evidence>
<dbReference type="InterPro" id="IPR000422">
    <property type="entry name" value="DHBP_synthase_RibB"/>
</dbReference>
<dbReference type="Gene3D" id="3.40.50.10990">
    <property type="entry name" value="GTP cyclohydrolase II"/>
    <property type="match status" value="1"/>
</dbReference>
<dbReference type="InterPro" id="IPR036144">
    <property type="entry name" value="RibA-like_sf"/>
</dbReference>
<feature type="binding site" evidence="20">
    <location>
        <position position="274"/>
    </location>
    <ligand>
        <name>GTP</name>
        <dbReference type="ChEBI" id="CHEBI:37565"/>
    </ligand>
</feature>
<evidence type="ECO:0000256" key="13">
    <source>
        <dbReference type="ARBA" id="ARBA00022842"/>
    </source>
</evidence>
<feature type="active site" description="Proton acceptor; for GTP cyclohydrolase activity" evidence="20">
    <location>
        <position position="330"/>
    </location>
</feature>
<keyword evidence="10 20" id="KW-0547">Nucleotide-binding</keyword>
<feature type="binding site" evidence="20">
    <location>
        <position position="271"/>
    </location>
    <ligand>
        <name>Zn(2+)</name>
        <dbReference type="ChEBI" id="CHEBI:29105"/>
        <note>catalytic</note>
    </ligand>
</feature>
<feature type="binding site" evidence="20">
    <location>
        <position position="28"/>
    </location>
    <ligand>
        <name>Mg(2+)</name>
        <dbReference type="ChEBI" id="CHEBI:18420"/>
        <label>1</label>
    </ligand>
</feature>
<dbReference type="CDD" id="cd00641">
    <property type="entry name" value="GTP_cyclohydro2"/>
    <property type="match status" value="1"/>
</dbReference>
<keyword evidence="17 20" id="KW-0511">Multifunctional enzyme</keyword>
<comment type="caution">
    <text evidence="20">Lacks conserved residue(s) required for the propagation of feature annotation.</text>
</comment>
<dbReference type="GO" id="GO:0009231">
    <property type="term" value="P:riboflavin biosynthetic process"/>
    <property type="evidence" value="ECO:0007669"/>
    <property type="project" value="UniProtKB-UniRule"/>
</dbReference>
<evidence type="ECO:0000256" key="20">
    <source>
        <dbReference type="HAMAP-Rule" id="MF_01283"/>
    </source>
</evidence>
<keyword evidence="9 20" id="KW-0479">Metal-binding</keyword>
<evidence type="ECO:0000256" key="15">
    <source>
        <dbReference type="ARBA" id="ARBA00023211"/>
    </source>
</evidence>
<evidence type="ECO:0000259" key="21">
    <source>
        <dbReference type="Pfam" id="PF00925"/>
    </source>
</evidence>
<evidence type="ECO:0000256" key="9">
    <source>
        <dbReference type="ARBA" id="ARBA00022723"/>
    </source>
</evidence>
<feature type="binding site" evidence="20">
    <location>
        <position position="269"/>
    </location>
    <ligand>
        <name>Zn(2+)</name>
        <dbReference type="ChEBI" id="CHEBI:29105"/>
        <note>catalytic</note>
    </ligand>
</feature>
<dbReference type="STRING" id="419481.SAMN05216233_11176"/>
<feature type="site" description="Essential for DHBP synthase activity" evidence="20">
    <location>
        <position position="164"/>
    </location>
</feature>
<feature type="binding site" evidence="20">
    <location>
        <begin position="296"/>
        <end position="298"/>
    </location>
    <ligand>
        <name>GTP</name>
        <dbReference type="ChEBI" id="CHEBI:37565"/>
    </ligand>
</feature>
<dbReference type="GO" id="GO:0003935">
    <property type="term" value="F:GTP cyclohydrolase II activity"/>
    <property type="evidence" value="ECO:0007669"/>
    <property type="project" value="UniProtKB-UniRule"/>
</dbReference>
<dbReference type="Pfam" id="PF00925">
    <property type="entry name" value="GTP_cyclohydro2"/>
    <property type="match status" value="1"/>
</dbReference>
<feature type="region of interest" description="GTP cyclohydrolase II" evidence="20">
    <location>
        <begin position="202"/>
        <end position="409"/>
    </location>
</feature>
<dbReference type="GO" id="GO:0000287">
    <property type="term" value="F:magnesium ion binding"/>
    <property type="evidence" value="ECO:0007669"/>
    <property type="project" value="UniProtKB-UniRule"/>
</dbReference>
<comment type="function">
    <text evidence="18 20">Catalyzes the conversion of GTP to 2,5-diamino-6-ribosylamino-4(3H)-pyrimidinone 5'-phosphate (DARP), formate and pyrophosphate.</text>
</comment>
<evidence type="ECO:0000256" key="11">
    <source>
        <dbReference type="ARBA" id="ARBA00022801"/>
    </source>
</evidence>
<dbReference type="GO" id="GO:0008270">
    <property type="term" value="F:zinc ion binding"/>
    <property type="evidence" value="ECO:0007669"/>
    <property type="project" value="UniProtKB-UniRule"/>
</dbReference>
<comment type="cofactor">
    <cofactor evidence="20">
        <name>Mg(2+)</name>
        <dbReference type="ChEBI" id="CHEBI:18420"/>
    </cofactor>
    <cofactor evidence="20">
        <name>Mn(2+)</name>
        <dbReference type="ChEBI" id="CHEBI:29035"/>
    </cofactor>
    <text evidence="20">Binds 2 divalent metal cations per subunit. Magnesium or manganese.</text>
</comment>
<dbReference type="NCBIfam" id="NF001591">
    <property type="entry name" value="PRK00393.1"/>
    <property type="match status" value="1"/>
</dbReference>
<feature type="binding site" evidence="20">
    <location>
        <position position="164"/>
    </location>
    <ligand>
        <name>D-ribulose 5-phosphate</name>
        <dbReference type="ChEBI" id="CHEBI:58121"/>
    </ligand>
</feature>
<comment type="cofactor">
    <cofactor evidence="20">
        <name>Zn(2+)</name>
        <dbReference type="ChEBI" id="CHEBI:29105"/>
    </cofactor>
    <text evidence="20">Binds 1 zinc ion per subunit.</text>
</comment>
<feature type="binding site" evidence="20">
    <location>
        <position position="258"/>
    </location>
    <ligand>
        <name>Zn(2+)</name>
        <dbReference type="ChEBI" id="CHEBI:29105"/>
        <note>catalytic</note>
    </ligand>
</feature>
<dbReference type="Gene3D" id="3.90.870.10">
    <property type="entry name" value="DHBP synthase"/>
    <property type="match status" value="1"/>
</dbReference>
<evidence type="ECO:0000256" key="10">
    <source>
        <dbReference type="ARBA" id="ARBA00022741"/>
    </source>
</evidence>
<dbReference type="EMBL" id="FMUX01000011">
    <property type="protein sequence ID" value="SCY53918.1"/>
    <property type="molecule type" value="Genomic_DNA"/>
</dbReference>
<dbReference type="SUPFAM" id="SSF55821">
    <property type="entry name" value="YrdC/RibB"/>
    <property type="match status" value="1"/>
</dbReference>
<dbReference type="Pfam" id="PF00926">
    <property type="entry name" value="DHBP_synthase"/>
    <property type="match status" value="1"/>
</dbReference>
<dbReference type="PANTHER" id="PTHR21327">
    <property type="entry name" value="GTP CYCLOHYDROLASE II-RELATED"/>
    <property type="match status" value="1"/>
</dbReference>
<feature type="binding site" evidence="20">
    <location>
        <position position="353"/>
    </location>
    <ligand>
        <name>GTP</name>
        <dbReference type="ChEBI" id="CHEBI:37565"/>
    </ligand>
</feature>
<comment type="pathway">
    <text evidence="4 20">Cofactor biosynthesis; riboflavin biosynthesis; 5-amino-6-(D-ribitylamino)uracil from GTP: step 1/4.</text>
</comment>
<dbReference type="AlphaFoldDB" id="A0A1G5GTE4"/>
<accession>A0A1G5GTE4</accession>
<keyword evidence="13 20" id="KW-0460">Magnesium</keyword>
<dbReference type="FunFam" id="3.90.870.10:FF:000001">
    <property type="entry name" value="Riboflavin biosynthesis protein RibBA"/>
    <property type="match status" value="1"/>
</dbReference>
<name>A0A1G5GTE4_9BACT</name>
<dbReference type="Proteomes" id="UP000198870">
    <property type="component" value="Unassembled WGS sequence"/>
</dbReference>
<dbReference type="SUPFAM" id="SSF142695">
    <property type="entry name" value="RibA-like"/>
    <property type="match status" value="1"/>
</dbReference>
<evidence type="ECO:0000256" key="1">
    <source>
        <dbReference type="ARBA" id="ARBA00000141"/>
    </source>
</evidence>
<feature type="active site" description="Nucleophile; for GTP cyclohydrolase activity" evidence="20">
    <location>
        <position position="332"/>
    </location>
</feature>
<dbReference type="RefSeq" id="WP_092211605.1">
    <property type="nucleotide sequence ID" value="NZ_FMUX01000011.1"/>
</dbReference>
<dbReference type="UniPathway" id="UPA00275">
    <property type="reaction ID" value="UER00399"/>
</dbReference>
<comment type="cofactor">
    <cofactor evidence="2">
        <name>Mn(2+)</name>
        <dbReference type="ChEBI" id="CHEBI:29035"/>
    </cofactor>
</comment>
<evidence type="ECO:0000256" key="5">
    <source>
        <dbReference type="ARBA" id="ARBA00004904"/>
    </source>
</evidence>
<comment type="catalytic activity">
    <reaction evidence="19 20">
        <text>GTP + 4 H2O = 2,5-diamino-6-hydroxy-4-(5-phosphoribosylamino)-pyrimidine + formate + 2 phosphate + 3 H(+)</text>
        <dbReference type="Rhea" id="RHEA:23704"/>
        <dbReference type="ChEBI" id="CHEBI:15377"/>
        <dbReference type="ChEBI" id="CHEBI:15378"/>
        <dbReference type="ChEBI" id="CHEBI:15740"/>
        <dbReference type="ChEBI" id="CHEBI:37565"/>
        <dbReference type="ChEBI" id="CHEBI:43474"/>
        <dbReference type="ChEBI" id="CHEBI:58614"/>
        <dbReference type="EC" id="3.5.4.25"/>
    </reaction>
</comment>
<dbReference type="PIRSF" id="PIRSF001259">
    <property type="entry name" value="RibA"/>
    <property type="match status" value="1"/>
</dbReference>
<comment type="catalytic activity">
    <reaction evidence="1 20">
        <text>D-ribulose 5-phosphate = (2S)-2-hydroxy-3-oxobutyl phosphate + formate + H(+)</text>
        <dbReference type="Rhea" id="RHEA:18457"/>
        <dbReference type="ChEBI" id="CHEBI:15378"/>
        <dbReference type="ChEBI" id="CHEBI:15740"/>
        <dbReference type="ChEBI" id="CHEBI:58121"/>
        <dbReference type="ChEBI" id="CHEBI:58830"/>
        <dbReference type="EC" id="4.1.99.12"/>
    </reaction>
</comment>
<dbReference type="InterPro" id="IPR032677">
    <property type="entry name" value="GTP_cyclohydro_II"/>
</dbReference>
<comment type="function">
    <text evidence="3 20">Catalyzes the conversion of D-ribulose 5-phosphate to formate and 3,4-dihydroxy-2-butanone 4-phosphate.</text>
</comment>
<dbReference type="OrthoDB" id="9793111at2"/>
<dbReference type="InterPro" id="IPR000926">
    <property type="entry name" value="RibA"/>
</dbReference>
<dbReference type="InterPro" id="IPR016299">
    <property type="entry name" value="Riboflavin_synth_RibBA"/>
</dbReference>
<comment type="similarity">
    <text evidence="6 20">In the N-terminal section; belongs to the DHBP synthase family.</text>
</comment>
<dbReference type="GO" id="GO:0005829">
    <property type="term" value="C:cytosol"/>
    <property type="evidence" value="ECO:0007669"/>
    <property type="project" value="TreeGrafter"/>
</dbReference>
<feature type="binding site" evidence="20">
    <location>
        <position position="28"/>
    </location>
    <ligand>
        <name>Mg(2+)</name>
        <dbReference type="ChEBI" id="CHEBI:18420"/>
        <label>2</label>
    </ligand>
</feature>
<keyword evidence="14 20" id="KW-0342">GTP-binding</keyword>
<feature type="binding site" evidence="20">
    <location>
        <begin position="27"/>
        <end position="28"/>
    </location>
    <ligand>
        <name>D-ribulose 5-phosphate</name>
        <dbReference type="ChEBI" id="CHEBI:58121"/>
    </ligand>
</feature>
<proteinExistence type="inferred from homology"/>
<evidence type="ECO:0000256" key="4">
    <source>
        <dbReference type="ARBA" id="ARBA00004853"/>
    </source>
</evidence>
<dbReference type="HAMAP" id="MF_00180">
    <property type="entry name" value="RibB"/>
    <property type="match status" value="1"/>
</dbReference>
<evidence type="ECO:0000256" key="19">
    <source>
        <dbReference type="ARBA" id="ARBA00049295"/>
    </source>
</evidence>
<sequence length="409" mass="44851">MPVISIEEAIEEIRSGRMVILADDEDRENEGDLTMAAEAVTPEAINFMAKYGRGLICLPMSSQMCDHLELPMMVDDNTSQFGTGFTVSIEAREGVTTGISAADRATTILTAVADETTAADIARPGHIFPLRARDGGVMVRVGQTEGSVDLSRLAGLKPAAVICEIMDDDGTMARMPSLEEFSKEHGIGICTVADLVEYRMKKESFVKRAAETIIPTSFGGDFKIIAYENDLDNLTHIAMVKGEINPEEPVLVRVHSECMTGDIFGSMKCDCGDQLQRAMARINDEGSGVILYLRQEGRGIGLVNKLKAYELQRQGYDTVEANEKLGFKADLRDYGIGAQMLADIGVRKMRLMTNNPKKMVGLQGYGLSVVEQVPIEVHTNVYNQGYLTCKKLKMGHTLNIEPKKDSHNM</sequence>
<evidence type="ECO:0000256" key="6">
    <source>
        <dbReference type="ARBA" id="ARBA00005520"/>
    </source>
</evidence>
<dbReference type="HAMAP" id="MF_01283">
    <property type="entry name" value="RibBA"/>
    <property type="match status" value="1"/>
</dbReference>
<dbReference type="NCBIfam" id="TIGR00506">
    <property type="entry name" value="ribB"/>
    <property type="match status" value="1"/>
</dbReference>
<evidence type="ECO:0000256" key="2">
    <source>
        <dbReference type="ARBA" id="ARBA00001936"/>
    </source>
</evidence>
<evidence type="ECO:0000256" key="17">
    <source>
        <dbReference type="ARBA" id="ARBA00023268"/>
    </source>
</evidence>
<comment type="similarity">
    <text evidence="7 20">In the C-terminal section; belongs to the GTP cyclohydrolase II family.</text>
</comment>
<dbReference type="InterPro" id="IPR017945">
    <property type="entry name" value="DHBP_synth_RibB-like_a/b_dom"/>
</dbReference>
<dbReference type="GO" id="GO:0030145">
    <property type="term" value="F:manganese ion binding"/>
    <property type="evidence" value="ECO:0007669"/>
    <property type="project" value="UniProtKB-UniRule"/>
</dbReference>
<feature type="site" description="Essential for DHBP synthase activity" evidence="20">
    <location>
        <position position="126"/>
    </location>
</feature>
<evidence type="ECO:0000256" key="12">
    <source>
        <dbReference type="ARBA" id="ARBA00022833"/>
    </source>
</evidence>
<feature type="domain" description="GTP cyclohydrolase II" evidence="21">
    <location>
        <begin position="208"/>
        <end position="374"/>
    </location>
</feature>
<feature type="binding site" evidence="20">
    <location>
        <begin position="253"/>
        <end position="257"/>
    </location>
    <ligand>
        <name>GTP</name>
        <dbReference type="ChEBI" id="CHEBI:37565"/>
    </ligand>
</feature>
<evidence type="ECO:0000256" key="3">
    <source>
        <dbReference type="ARBA" id="ARBA00002284"/>
    </source>
</evidence>
<keyword evidence="23" id="KW-1185">Reference proteome</keyword>
<feature type="binding site" evidence="20">
    <location>
        <position position="32"/>
    </location>
    <ligand>
        <name>D-ribulose 5-phosphate</name>
        <dbReference type="ChEBI" id="CHEBI:58121"/>
    </ligand>
</feature>
<dbReference type="GO" id="GO:0005525">
    <property type="term" value="F:GTP binding"/>
    <property type="evidence" value="ECO:0007669"/>
    <property type="project" value="UniProtKB-KW"/>
</dbReference>
<dbReference type="NCBIfam" id="NF006803">
    <property type="entry name" value="PRK09311.1"/>
    <property type="match status" value="1"/>
</dbReference>
<dbReference type="PANTHER" id="PTHR21327:SF18">
    <property type="entry name" value="3,4-DIHYDROXY-2-BUTANONE 4-PHOSPHATE SYNTHASE"/>
    <property type="match status" value="1"/>
</dbReference>
<dbReference type="EC" id="3.5.4.25" evidence="20"/>
<keyword evidence="11 20" id="KW-0378">Hydrolase</keyword>
<keyword evidence="16 20" id="KW-0456">Lyase</keyword>
<comment type="pathway">
    <text evidence="5 20">Cofactor biosynthesis; riboflavin biosynthesis; 2-hydroxy-3-oxobutyl phosphate from D-ribulose 5-phosphate: step 1/1.</text>
</comment>
<evidence type="ECO:0000256" key="8">
    <source>
        <dbReference type="ARBA" id="ARBA00022619"/>
    </source>
</evidence>
<feature type="region of interest" description="DHBP synthase" evidence="20">
    <location>
        <begin position="1"/>
        <end position="201"/>
    </location>
</feature>
<evidence type="ECO:0000313" key="22">
    <source>
        <dbReference type="EMBL" id="SCY53918.1"/>
    </source>
</evidence>
<gene>
    <name evidence="20" type="primary">ribBA</name>
    <name evidence="22" type="ORF">SAMN05216233_11176</name>
</gene>
<evidence type="ECO:0000313" key="23">
    <source>
        <dbReference type="Proteomes" id="UP000198870"/>
    </source>
</evidence>
<dbReference type="FunFam" id="3.40.50.10990:FF:000001">
    <property type="entry name" value="Riboflavin biosynthesis protein RibBA"/>
    <property type="match status" value="1"/>
</dbReference>
<evidence type="ECO:0000256" key="14">
    <source>
        <dbReference type="ARBA" id="ARBA00023134"/>
    </source>
</evidence>